<reference evidence="6 7" key="1">
    <citation type="submission" date="2019-06" db="EMBL/GenBank/DDBJ databases">
        <title>Sequencing the genomes of 1000 actinobacteria strains.</title>
        <authorList>
            <person name="Klenk H.-P."/>
        </authorList>
    </citation>
    <scope>NUCLEOTIDE SEQUENCE [LARGE SCALE GENOMIC DNA]</scope>
    <source>
        <strain evidence="6 7">DSM 8803</strain>
    </source>
</reference>
<sequence>MTESSPARARALFYAHDRKEVLSGVDIDLPAGRVTAIVGANGAGKTTLVELLAGVRSPQSGEVLLDAPVALVVQRPDAPAMLPITAREVVALGAASPVARSRTSGRRVREALERVGAESLADAPFARLSGGQRQRVLIAQGLAVGAGVLILDEPAAGLDERSRARARAILREEADRGVAVACVTHDAADIEAADRVVTLRDGVATLTREASFPVKP</sequence>
<name>A0A542Y4N0_9MICO</name>
<proteinExistence type="inferred from homology"/>
<keyword evidence="7" id="KW-1185">Reference proteome</keyword>
<dbReference type="Proteomes" id="UP000319094">
    <property type="component" value="Unassembled WGS sequence"/>
</dbReference>
<dbReference type="GO" id="GO:0005524">
    <property type="term" value="F:ATP binding"/>
    <property type="evidence" value="ECO:0007669"/>
    <property type="project" value="UniProtKB-KW"/>
</dbReference>
<evidence type="ECO:0000256" key="2">
    <source>
        <dbReference type="ARBA" id="ARBA00022448"/>
    </source>
</evidence>
<dbReference type="SUPFAM" id="SSF52540">
    <property type="entry name" value="P-loop containing nucleoside triphosphate hydrolases"/>
    <property type="match status" value="1"/>
</dbReference>
<dbReference type="PANTHER" id="PTHR42734:SF5">
    <property type="entry name" value="IRON TRANSPORT SYSTEM ATP-BINDING PROTEIN HI_0361-RELATED"/>
    <property type="match status" value="1"/>
</dbReference>
<dbReference type="RefSeq" id="WP_141886407.1">
    <property type="nucleotide sequence ID" value="NZ_BAAAUY010000014.1"/>
</dbReference>
<organism evidence="6 7">
    <name type="scientific">Leucobacter komagatae</name>
    <dbReference type="NCBI Taxonomy" id="55969"/>
    <lineage>
        <taxon>Bacteria</taxon>
        <taxon>Bacillati</taxon>
        <taxon>Actinomycetota</taxon>
        <taxon>Actinomycetes</taxon>
        <taxon>Micrococcales</taxon>
        <taxon>Microbacteriaceae</taxon>
        <taxon>Leucobacter</taxon>
    </lineage>
</organism>
<dbReference type="InterPro" id="IPR050153">
    <property type="entry name" value="Metal_Ion_Import_ABC"/>
</dbReference>
<evidence type="ECO:0000256" key="3">
    <source>
        <dbReference type="ARBA" id="ARBA00022741"/>
    </source>
</evidence>
<dbReference type="PANTHER" id="PTHR42734">
    <property type="entry name" value="METAL TRANSPORT SYSTEM ATP-BINDING PROTEIN TM_0124-RELATED"/>
    <property type="match status" value="1"/>
</dbReference>
<comment type="similarity">
    <text evidence="1">Belongs to the ABC transporter superfamily.</text>
</comment>
<dbReference type="SMART" id="SM00382">
    <property type="entry name" value="AAA"/>
    <property type="match status" value="1"/>
</dbReference>
<evidence type="ECO:0000259" key="5">
    <source>
        <dbReference type="PROSITE" id="PS50893"/>
    </source>
</evidence>
<dbReference type="InterPro" id="IPR017871">
    <property type="entry name" value="ABC_transporter-like_CS"/>
</dbReference>
<accession>A0A542Y4N0</accession>
<dbReference type="OrthoDB" id="5296765at2"/>
<evidence type="ECO:0000256" key="4">
    <source>
        <dbReference type="ARBA" id="ARBA00022840"/>
    </source>
</evidence>
<dbReference type="GO" id="GO:0016887">
    <property type="term" value="F:ATP hydrolysis activity"/>
    <property type="evidence" value="ECO:0007669"/>
    <property type="project" value="InterPro"/>
</dbReference>
<gene>
    <name evidence="6" type="ORF">FB468_1050</name>
</gene>
<dbReference type="Gene3D" id="3.40.50.300">
    <property type="entry name" value="P-loop containing nucleotide triphosphate hydrolases"/>
    <property type="match status" value="1"/>
</dbReference>
<keyword evidence="4 6" id="KW-0067">ATP-binding</keyword>
<keyword evidence="2" id="KW-0813">Transport</keyword>
<dbReference type="InterPro" id="IPR003439">
    <property type="entry name" value="ABC_transporter-like_ATP-bd"/>
</dbReference>
<keyword evidence="3" id="KW-0547">Nucleotide-binding</keyword>
<dbReference type="PROSITE" id="PS50893">
    <property type="entry name" value="ABC_TRANSPORTER_2"/>
    <property type="match status" value="1"/>
</dbReference>
<evidence type="ECO:0000313" key="6">
    <source>
        <dbReference type="EMBL" id="TQL43035.1"/>
    </source>
</evidence>
<dbReference type="AlphaFoldDB" id="A0A542Y4N0"/>
<protein>
    <submittedName>
        <fullName evidence="6">Zinc/manganese transport system ATP-binding protein</fullName>
    </submittedName>
</protein>
<dbReference type="InterPro" id="IPR003593">
    <property type="entry name" value="AAA+_ATPase"/>
</dbReference>
<dbReference type="EMBL" id="VFON01000001">
    <property type="protein sequence ID" value="TQL43035.1"/>
    <property type="molecule type" value="Genomic_DNA"/>
</dbReference>
<dbReference type="Pfam" id="PF00005">
    <property type="entry name" value="ABC_tran"/>
    <property type="match status" value="1"/>
</dbReference>
<dbReference type="PROSITE" id="PS00211">
    <property type="entry name" value="ABC_TRANSPORTER_1"/>
    <property type="match status" value="1"/>
</dbReference>
<dbReference type="InterPro" id="IPR027417">
    <property type="entry name" value="P-loop_NTPase"/>
</dbReference>
<evidence type="ECO:0000256" key="1">
    <source>
        <dbReference type="ARBA" id="ARBA00005417"/>
    </source>
</evidence>
<feature type="domain" description="ABC transporter" evidence="5">
    <location>
        <begin position="7"/>
        <end position="214"/>
    </location>
</feature>
<evidence type="ECO:0000313" key="7">
    <source>
        <dbReference type="Proteomes" id="UP000319094"/>
    </source>
</evidence>
<comment type="caution">
    <text evidence="6">The sequence shown here is derived from an EMBL/GenBank/DDBJ whole genome shotgun (WGS) entry which is preliminary data.</text>
</comment>